<evidence type="ECO:0008006" key="4">
    <source>
        <dbReference type="Google" id="ProtNLM"/>
    </source>
</evidence>
<gene>
    <name evidence="2" type="ORF">BJ085DRAFT_37934</name>
</gene>
<evidence type="ECO:0000313" key="3">
    <source>
        <dbReference type="Proteomes" id="UP000268162"/>
    </source>
</evidence>
<sequence length="99" mass="10675">MKTFTALALLLIATPAILALPTPNGKHHDDEVKEEVKVVAPPSDDELTAIENCKNDQGKSHFFSSVTGALAEAFKGTNTRELGSDACRILLRKAEQEQA</sequence>
<dbReference type="Proteomes" id="UP000268162">
    <property type="component" value="Unassembled WGS sequence"/>
</dbReference>
<accession>A0A4P9ZTY6</accession>
<dbReference type="AlphaFoldDB" id="A0A4P9ZTY6"/>
<protein>
    <recommendedName>
        <fullName evidence="4">Pheromone/general odorant binding protein</fullName>
    </recommendedName>
</protein>
<evidence type="ECO:0000256" key="1">
    <source>
        <dbReference type="SAM" id="SignalP"/>
    </source>
</evidence>
<keyword evidence="1" id="KW-0732">Signal</keyword>
<keyword evidence="3" id="KW-1185">Reference proteome</keyword>
<reference evidence="3" key="1">
    <citation type="journal article" date="2018" name="Nat. Microbiol.">
        <title>Leveraging single-cell genomics to expand the fungal tree of life.</title>
        <authorList>
            <person name="Ahrendt S.R."/>
            <person name="Quandt C.A."/>
            <person name="Ciobanu D."/>
            <person name="Clum A."/>
            <person name="Salamov A."/>
            <person name="Andreopoulos B."/>
            <person name="Cheng J.F."/>
            <person name="Woyke T."/>
            <person name="Pelin A."/>
            <person name="Henrissat B."/>
            <person name="Reynolds N.K."/>
            <person name="Benny G.L."/>
            <person name="Smith M.E."/>
            <person name="James T.Y."/>
            <person name="Grigoriev I.V."/>
        </authorList>
    </citation>
    <scope>NUCLEOTIDE SEQUENCE [LARGE SCALE GENOMIC DNA]</scope>
    <source>
        <strain evidence="3">RSA 468</strain>
    </source>
</reference>
<proteinExistence type="predicted"/>
<organism evidence="2 3">
    <name type="scientific">Dimargaris cristalligena</name>
    <dbReference type="NCBI Taxonomy" id="215637"/>
    <lineage>
        <taxon>Eukaryota</taxon>
        <taxon>Fungi</taxon>
        <taxon>Fungi incertae sedis</taxon>
        <taxon>Zoopagomycota</taxon>
        <taxon>Kickxellomycotina</taxon>
        <taxon>Dimargaritomycetes</taxon>
        <taxon>Dimargaritales</taxon>
        <taxon>Dimargaritaceae</taxon>
        <taxon>Dimargaris</taxon>
    </lineage>
</organism>
<evidence type="ECO:0000313" key="2">
    <source>
        <dbReference type="EMBL" id="RKP37056.1"/>
    </source>
</evidence>
<name>A0A4P9ZTY6_9FUNG</name>
<feature type="chain" id="PRO_5020713894" description="Pheromone/general odorant binding protein" evidence="1">
    <location>
        <begin position="20"/>
        <end position="99"/>
    </location>
</feature>
<dbReference type="EMBL" id="ML002550">
    <property type="protein sequence ID" value="RKP37056.1"/>
    <property type="molecule type" value="Genomic_DNA"/>
</dbReference>
<feature type="signal peptide" evidence="1">
    <location>
        <begin position="1"/>
        <end position="19"/>
    </location>
</feature>